<dbReference type="InterPro" id="IPR055438">
    <property type="entry name" value="AstE_AspA_cat"/>
</dbReference>
<dbReference type="PANTHER" id="PTHR37326:SF1">
    <property type="entry name" value="BLL3975 PROTEIN"/>
    <property type="match status" value="1"/>
</dbReference>
<evidence type="ECO:0000256" key="3">
    <source>
        <dbReference type="ARBA" id="ARBA00022801"/>
    </source>
</evidence>
<evidence type="ECO:0000256" key="4">
    <source>
        <dbReference type="ARBA" id="ARBA00022833"/>
    </source>
</evidence>
<proteinExistence type="predicted"/>
<dbReference type="EMBL" id="JBBUTI010000008">
    <property type="protein sequence ID" value="MEK8047196.1"/>
    <property type="molecule type" value="Genomic_DNA"/>
</dbReference>
<organism evidence="6 7">
    <name type="scientific">Ideonella margarita</name>
    <dbReference type="NCBI Taxonomy" id="2984191"/>
    <lineage>
        <taxon>Bacteria</taxon>
        <taxon>Pseudomonadati</taxon>
        <taxon>Pseudomonadota</taxon>
        <taxon>Betaproteobacteria</taxon>
        <taxon>Burkholderiales</taxon>
        <taxon>Sphaerotilaceae</taxon>
        <taxon>Ideonella</taxon>
    </lineage>
</organism>
<gene>
    <name evidence="6" type="ORF">AACH00_12620</name>
</gene>
<evidence type="ECO:0000313" key="7">
    <source>
        <dbReference type="Proteomes" id="UP001379945"/>
    </source>
</evidence>
<reference evidence="6 7" key="1">
    <citation type="submission" date="2024-04" db="EMBL/GenBank/DDBJ databases">
        <title>Novel species of the genus Ideonella isolated from streams.</title>
        <authorList>
            <person name="Lu H."/>
        </authorList>
    </citation>
    <scope>NUCLEOTIDE SEQUENCE [LARGE SCALE GENOMIC DNA]</scope>
    <source>
        <strain evidence="6 7">LYT19W</strain>
    </source>
</reference>
<evidence type="ECO:0000313" key="6">
    <source>
        <dbReference type="EMBL" id="MEK8047196.1"/>
    </source>
</evidence>
<dbReference type="RefSeq" id="WP_341399504.1">
    <property type="nucleotide sequence ID" value="NZ_JBBUTI010000008.1"/>
</dbReference>
<name>A0ABU9C6C1_9BURK</name>
<comment type="cofactor">
    <cofactor evidence="1">
        <name>Zn(2+)</name>
        <dbReference type="ChEBI" id="CHEBI:29105"/>
    </cofactor>
</comment>
<dbReference type="Gene3D" id="3.40.630.10">
    <property type="entry name" value="Zn peptidases"/>
    <property type="match status" value="1"/>
</dbReference>
<feature type="domain" description="Succinylglutamate desuccinylase/Aspartoacylase catalytic" evidence="5">
    <location>
        <begin position="30"/>
        <end position="266"/>
    </location>
</feature>
<evidence type="ECO:0000259" key="5">
    <source>
        <dbReference type="Pfam" id="PF24827"/>
    </source>
</evidence>
<evidence type="ECO:0000256" key="1">
    <source>
        <dbReference type="ARBA" id="ARBA00001947"/>
    </source>
</evidence>
<dbReference type="CDD" id="cd06250">
    <property type="entry name" value="M14_PaAOTO_like"/>
    <property type="match status" value="1"/>
</dbReference>
<sequence>MKLVHHPLMPATPGTSQALVSLHYGTPGTGPKIAIQGSLHADEVPGMLVAHHLRQRLQALEDAGRLRGEVVLVPAANPIGLHQWHLRAYQGRFEFHSGENFNRNYADLTDAVVAAVQPHVGADAATNVALVRRALADAALALPAKNALESLRRTLLALAIDAEVVLDLHSDGEGLLHIYTTPATWPQAEVLVRCIGAEVALLAERSGGDPFDEACSMVWLDIAKRLGPDAPLPPGCMAATIELRGEGDVRHDLAAADADGIIRFLEARGVVHTDAPPELPALRCEPTPLSGSIPLVAPTGGMVVFLRQVGERVTAGTPMVDLIDPFTAEVTTLTAPVDGLFFARDNRRFAVAGMSLGKVAGTQALRSGPLLSA</sequence>
<accession>A0ABU9C6C1</accession>
<dbReference type="PANTHER" id="PTHR37326">
    <property type="entry name" value="BLL3975 PROTEIN"/>
    <property type="match status" value="1"/>
</dbReference>
<keyword evidence="2" id="KW-0479">Metal-binding</keyword>
<dbReference type="Pfam" id="PF24827">
    <property type="entry name" value="AstE_AspA_cat"/>
    <property type="match status" value="1"/>
</dbReference>
<protein>
    <submittedName>
        <fullName evidence="6">Succinylglutamate desuccinylase/aspartoacylase family protein</fullName>
    </submittedName>
</protein>
<keyword evidence="4" id="KW-0862">Zinc</keyword>
<keyword evidence="3" id="KW-0378">Hydrolase</keyword>
<comment type="caution">
    <text evidence="6">The sequence shown here is derived from an EMBL/GenBank/DDBJ whole genome shotgun (WGS) entry which is preliminary data.</text>
</comment>
<dbReference type="Proteomes" id="UP001379945">
    <property type="component" value="Unassembled WGS sequence"/>
</dbReference>
<evidence type="ECO:0000256" key="2">
    <source>
        <dbReference type="ARBA" id="ARBA00022723"/>
    </source>
</evidence>
<keyword evidence="7" id="KW-1185">Reference proteome</keyword>
<dbReference type="SUPFAM" id="SSF53187">
    <property type="entry name" value="Zn-dependent exopeptidases"/>
    <property type="match status" value="1"/>
</dbReference>
<dbReference type="InterPro" id="IPR053138">
    <property type="entry name" value="N-alpha-Ac-DABA_deacetylase"/>
</dbReference>